<accession>A0A6C0IYR3</accession>
<dbReference type="AlphaFoldDB" id="A0A6C0IYR3"/>
<protein>
    <submittedName>
        <fullName evidence="1">Uncharacterized protein</fullName>
    </submittedName>
</protein>
<organism evidence="1">
    <name type="scientific">viral metagenome</name>
    <dbReference type="NCBI Taxonomy" id="1070528"/>
    <lineage>
        <taxon>unclassified sequences</taxon>
        <taxon>metagenomes</taxon>
        <taxon>organismal metagenomes</taxon>
    </lineage>
</organism>
<name>A0A6C0IYR3_9ZZZZ</name>
<reference evidence="1" key="1">
    <citation type="journal article" date="2020" name="Nature">
        <title>Giant virus diversity and host interactions through global metagenomics.</title>
        <authorList>
            <person name="Schulz F."/>
            <person name="Roux S."/>
            <person name="Paez-Espino D."/>
            <person name="Jungbluth S."/>
            <person name="Walsh D.A."/>
            <person name="Denef V.J."/>
            <person name="McMahon K.D."/>
            <person name="Konstantinidis K.T."/>
            <person name="Eloe-Fadrosh E.A."/>
            <person name="Kyrpides N.C."/>
            <person name="Woyke T."/>
        </authorList>
    </citation>
    <scope>NUCLEOTIDE SEQUENCE</scope>
    <source>
        <strain evidence="1">GVMAG-M-3300024336-7</strain>
    </source>
</reference>
<evidence type="ECO:0000313" key="1">
    <source>
        <dbReference type="EMBL" id="QHT96837.1"/>
    </source>
</evidence>
<sequence length="116" mass="13213">MSGLQLYCAVVSRFSSNELKNILSKDVGMFIRPEHSIYTKQTKVIARLKLLSEVIQTGVITDHFIRDNDLVFQLHLTAPDGTHAIDCIRIQITQDEHKKINYIRISNANPDTFDGK</sequence>
<proteinExistence type="predicted"/>
<dbReference type="EMBL" id="MN740267">
    <property type="protein sequence ID" value="QHT96837.1"/>
    <property type="molecule type" value="Genomic_DNA"/>
</dbReference>